<sequence>MILWGAPAEIVSVEVEPNPASPGARVSVVVVTTDARAVTGRLGQEELRFDQEESSPNEQAWRAVHQVPRDAERGERTVTITADRAVAEEPFTVGEAREGRILDFTVSPTSVEDGSEILTFTGRLAAESEERVVVVQFRPEADLAWRDVAFAEAGERGLFAVEAQAMETGRWRARLRGAAPATSEESRVFVARALKRSRIVGYSVTPSTVSEGRSVTHKGRLQWEKSRNAAGKITKWRSPGTQPVSSEYGVSTSNYGKRGSGTTQSNGRFVISTPVPGSGYWKVTFGGAGGFGGSASGGRRVIAN</sequence>
<reference evidence="2 3" key="1">
    <citation type="submission" date="2024-09" db="EMBL/GenBank/DDBJ databases">
        <authorList>
            <person name="Sun Q."/>
            <person name="Mori K."/>
        </authorList>
    </citation>
    <scope>NUCLEOTIDE SEQUENCE [LARGE SCALE GENOMIC DNA]</scope>
    <source>
        <strain evidence="2 3">JCM 3323</strain>
    </source>
</reference>
<dbReference type="RefSeq" id="WP_346125869.1">
    <property type="nucleotide sequence ID" value="NZ_BAAAXC010000015.1"/>
</dbReference>
<dbReference type="Proteomes" id="UP001589646">
    <property type="component" value="Unassembled WGS sequence"/>
</dbReference>
<gene>
    <name evidence="2" type="ORF">ACFFRN_04095</name>
</gene>
<accession>A0ABV5PRW2</accession>
<name>A0ABV5PRW2_9ACTN</name>
<comment type="caution">
    <text evidence="2">The sequence shown here is derived from an EMBL/GenBank/DDBJ whole genome shotgun (WGS) entry which is preliminary data.</text>
</comment>
<protein>
    <submittedName>
        <fullName evidence="2">Uncharacterized protein</fullName>
    </submittedName>
</protein>
<feature type="compositionally biased region" description="Polar residues" evidence="1">
    <location>
        <begin position="239"/>
        <end position="267"/>
    </location>
</feature>
<organism evidence="2 3">
    <name type="scientific">Nonomuraea roseola</name>
    <dbReference type="NCBI Taxonomy" id="46179"/>
    <lineage>
        <taxon>Bacteria</taxon>
        <taxon>Bacillati</taxon>
        <taxon>Actinomycetota</taxon>
        <taxon>Actinomycetes</taxon>
        <taxon>Streptosporangiales</taxon>
        <taxon>Streptosporangiaceae</taxon>
        <taxon>Nonomuraea</taxon>
    </lineage>
</organism>
<evidence type="ECO:0000313" key="3">
    <source>
        <dbReference type="Proteomes" id="UP001589646"/>
    </source>
</evidence>
<keyword evidence="3" id="KW-1185">Reference proteome</keyword>
<proteinExistence type="predicted"/>
<evidence type="ECO:0000256" key="1">
    <source>
        <dbReference type="SAM" id="MobiDB-lite"/>
    </source>
</evidence>
<feature type="region of interest" description="Disordered" evidence="1">
    <location>
        <begin position="235"/>
        <end position="268"/>
    </location>
</feature>
<evidence type="ECO:0000313" key="2">
    <source>
        <dbReference type="EMBL" id="MFB9525793.1"/>
    </source>
</evidence>
<dbReference type="EMBL" id="JBHMCE010000001">
    <property type="protein sequence ID" value="MFB9525793.1"/>
    <property type="molecule type" value="Genomic_DNA"/>
</dbReference>